<proteinExistence type="predicted"/>
<protein>
    <submittedName>
        <fullName evidence="1">Uncharacterized protein</fullName>
    </submittedName>
</protein>
<accession>A0A3A5K6W2</accession>
<dbReference type="Proteomes" id="UP000272706">
    <property type="component" value="Unassembled WGS sequence"/>
</dbReference>
<sequence>MSTIGELARSAGIGSSPQERTAFRFRFHRLPRVECRKAGVTLALDYMRTSNGRIRNEYGYRPSGQFRPDYTDGINYGVGGLSVEHDF</sequence>
<keyword evidence="2" id="KW-1185">Reference proteome</keyword>
<dbReference type="EMBL" id="QZWZ01000051">
    <property type="protein sequence ID" value="RJT28474.1"/>
    <property type="molecule type" value="Genomic_DNA"/>
</dbReference>
<name>A0A3A5K6W2_9HYPH</name>
<gene>
    <name evidence="1" type="ORF">D3227_33965</name>
</gene>
<dbReference type="OrthoDB" id="8420607at2"/>
<comment type="caution">
    <text evidence="1">The sequence shown here is derived from an EMBL/GenBank/DDBJ whole genome shotgun (WGS) entry which is preliminary data.</text>
</comment>
<evidence type="ECO:0000313" key="2">
    <source>
        <dbReference type="Proteomes" id="UP000272706"/>
    </source>
</evidence>
<dbReference type="AlphaFoldDB" id="A0A3A5K6W2"/>
<organism evidence="1 2">
    <name type="scientific">Mesorhizobium waimense</name>
    <dbReference type="NCBI Taxonomy" id="1300307"/>
    <lineage>
        <taxon>Bacteria</taxon>
        <taxon>Pseudomonadati</taxon>
        <taxon>Pseudomonadota</taxon>
        <taxon>Alphaproteobacteria</taxon>
        <taxon>Hyphomicrobiales</taxon>
        <taxon>Phyllobacteriaceae</taxon>
        <taxon>Mesorhizobium</taxon>
    </lineage>
</organism>
<reference evidence="1 2" key="1">
    <citation type="submission" date="2018-09" db="EMBL/GenBank/DDBJ databases">
        <title>Mesorhizobium carmichaelinearum sp. nov. isolated from Carmichaelinea spp. root nodules in New Zealand.</title>
        <authorList>
            <person name="De Meyer S.E."/>
        </authorList>
    </citation>
    <scope>NUCLEOTIDE SEQUENCE [LARGE SCALE GENOMIC DNA]</scope>
    <source>
        <strain evidence="1 2">ICMP19557</strain>
    </source>
</reference>
<evidence type="ECO:0000313" key="1">
    <source>
        <dbReference type="EMBL" id="RJT28474.1"/>
    </source>
</evidence>